<dbReference type="OrthoDB" id="5978656at2759"/>
<dbReference type="PANTHER" id="PTHR14084:SF0">
    <property type="entry name" value="KYNURENINASE"/>
    <property type="match status" value="1"/>
</dbReference>
<comment type="pathway">
    <text evidence="4 5">Amino-acid degradation; L-kynurenine degradation; L-alanine and anthranilate from L-kynurenine: step 1/1.</text>
</comment>
<keyword evidence="4 5" id="KW-0963">Cytoplasm</keyword>
<sequence>MDIEKARKLDKSFPTYKDQFEIPTWGSLGVKPIEGFTDESKSTYLCGNSLGLMPKRTRQAIKDELDAWSQRGVESHFRHPMEKDGLTSWVDIDLPLVPLIAPIVGAKETEVAVMGTLTSNLNSMLVNFYKPKGKKTKILFEKKAFPSDYYAFLNIVQLQGYDSTHLLQVEVQSNDTYLKTENILQAIRDNHEEISLMCFSGIQYFTGQYFDIEKITREAKKYDITVGWDLAHAVGNVPVKLHDWGVDFAVWCSYKYLNAGPGAIAGIFVHEEHTRNNSRDSYPPRLAGWWGNNEKTRFEMLELFDPIKSALSYRQSNPSVLDVVALRASLEIFQEAGGIDKLRLKSIELTKYLEELLVKSKYYLRQDDSNNKLGFKILTPPHQEERGSQLSLCFTSKKENSGVMDKVKDYLGSYGIICDERKPDVIRIAPTALYNTFEEVFFAVEKINQALDMIKK</sequence>
<comment type="cofactor">
    <cofactor evidence="4 5">
        <name>pyridoxal 5'-phosphate</name>
        <dbReference type="ChEBI" id="CHEBI:597326"/>
    </cofactor>
</comment>
<dbReference type="GO" id="GO:0005737">
    <property type="term" value="C:cytoplasm"/>
    <property type="evidence" value="ECO:0007669"/>
    <property type="project" value="UniProtKB-SubCell"/>
</dbReference>
<dbReference type="STRING" id="559304.G8YLG9"/>
<feature type="binding site" evidence="4">
    <location>
        <position position="117"/>
    </location>
    <ligand>
        <name>pyridoxal 5'-phosphate</name>
        <dbReference type="ChEBI" id="CHEBI:597326"/>
    </ligand>
</feature>
<dbReference type="NCBIfam" id="TIGR01814">
    <property type="entry name" value="kynureninase"/>
    <property type="match status" value="1"/>
</dbReference>
<protein>
    <recommendedName>
        <fullName evidence="4 5">Kynureninase</fullName>
        <ecNumber evidence="4 5">3.7.1.3</ecNumber>
    </recommendedName>
    <alternativeName>
        <fullName evidence="4">Biosynthesis of nicotinic acid protein 5</fullName>
    </alternativeName>
    <alternativeName>
        <fullName evidence="4">L-kynurenine hydrolase</fullName>
    </alternativeName>
</protein>
<dbReference type="GO" id="GO:0019441">
    <property type="term" value="P:L-tryptophan catabolic process to kynurenine"/>
    <property type="evidence" value="ECO:0007669"/>
    <property type="project" value="TreeGrafter"/>
</dbReference>
<evidence type="ECO:0000313" key="6">
    <source>
        <dbReference type="EMBL" id="CCE88903.1"/>
    </source>
</evidence>
<evidence type="ECO:0000256" key="5">
    <source>
        <dbReference type="PIRNR" id="PIRNR038800"/>
    </source>
</evidence>
<name>G8YLG9_PICSO</name>
<accession>G8YLG9</accession>
<comment type="subunit">
    <text evidence="4 5">Homodimer.</text>
</comment>
<feature type="binding site" evidence="4">
    <location>
        <position position="200"/>
    </location>
    <ligand>
        <name>pyridoxal 5'-phosphate</name>
        <dbReference type="ChEBI" id="CHEBI:597326"/>
    </ligand>
</feature>
<dbReference type="InterPro" id="IPR015422">
    <property type="entry name" value="PyrdxlP-dep_Trfase_small"/>
</dbReference>
<dbReference type="GO" id="GO:0030170">
    <property type="term" value="F:pyridoxal phosphate binding"/>
    <property type="evidence" value="ECO:0007669"/>
    <property type="project" value="UniProtKB-UniRule"/>
</dbReference>
<dbReference type="GO" id="GO:0034354">
    <property type="term" value="P:'de novo' NAD+ biosynthetic process from L-tryptophan"/>
    <property type="evidence" value="ECO:0007669"/>
    <property type="project" value="UniProtKB-UniRule"/>
</dbReference>
<comment type="subcellular location">
    <subcellularLocation>
        <location evidence="4 5">Cytoplasm</location>
    </subcellularLocation>
</comment>
<dbReference type="EMBL" id="FO082054">
    <property type="protein sequence ID" value="CCE88903.1"/>
    <property type="molecule type" value="Genomic_DNA"/>
</dbReference>
<keyword evidence="2 4" id="KW-0378">Hydrolase</keyword>
<dbReference type="EC" id="3.7.1.3" evidence="4 5"/>
<feature type="binding site" evidence="4">
    <location>
        <position position="289"/>
    </location>
    <ligand>
        <name>pyridoxal 5'-phosphate</name>
        <dbReference type="ChEBI" id="CHEBI:597326"/>
    </ligand>
</feature>
<reference evidence="6 7" key="1">
    <citation type="journal article" date="2012" name="G3 (Bethesda)">
        <title>Pichia sorbitophila, an interspecies yeast hybrid reveals early steps of genome resolution following polyploidization.</title>
        <authorList>
            <person name="Leh Louis V."/>
            <person name="Despons L."/>
            <person name="Friedrich A."/>
            <person name="Martin T."/>
            <person name="Durrens P."/>
            <person name="Casaregola S."/>
            <person name="Neuveglise C."/>
            <person name="Fairhead C."/>
            <person name="Marck C."/>
            <person name="Cruz J.A."/>
            <person name="Straub M.L."/>
            <person name="Kugler V."/>
            <person name="Sacerdot C."/>
            <person name="Uzunov Z."/>
            <person name="Thierry A."/>
            <person name="Weiss S."/>
            <person name="Bleykasten C."/>
            <person name="De Montigny J."/>
            <person name="Jacques N."/>
            <person name="Jung P."/>
            <person name="Lemaire M."/>
            <person name="Mallet S."/>
            <person name="Morel G."/>
            <person name="Richard G.F."/>
            <person name="Sarkar A."/>
            <person name="Savel G."/>
            <person name="Schacherer J."/>
            <person name="Seret M.L."/>
            <person name="Talla E."/>
            <person name="Samson G."/>
            <person name="Jubin C."/>
            <person name="Poulain J."/>
            <person name="Vacherie B."/>
            <person name="Barbe V."/>
            <person name="Pelletier E."/>
            <person name="Sherman D.J."/>
            <person name="Westhof E."/>
            <person name="Weissenbach J."/>
            <person name="Baret P.V."/>
            <person name="Wincker P."/>
            <person name="Gaillardin C."/>
            <person name="Dujon B."/>
            <person name="Souciet J.L."/>
        </authorList>
    </citation>
    <scope>NUCLEOTIDE SEQUENCE [LARGE SCALE GENOMIC DNA]</scope>
    <source>
        <strain evidence="7">ATCC MYA-4447 / BCRC 22081 / CBS 7064 / NBRC 10061 / NRRL Y-12695</strain>
    </source>
</reference>
<dbReference type="InterPro" id="IPR015421">
    <property type="entry name" value="PyrdxlP-dep_Trfase_major"/>
</dbReference>
<evidence type="ECO:0000256" key="1">
    <source>
        <dbReference type="ARBA" id="ARBA00022642"/>
    </source>
</evidence>
<keyword evidence="7" id="KW-1185">Reference proteome</keyword>
<feature type="binding site" evidence="4">
    <location>
        <position position="232"/>
    </location>
    <ligand>
        <name>pyridoxal 5'-phosphate</name>
        <dbReference type="ChEBI" id="CHEBI:597326"/>
    </ligand>
</feature>
<dbReference type="Proteomes" id="UP000005222">
    <property type="component" value="Chromosome F"/>
</dbReference>
<feature type="binding site" evidence="4">
    <location>
        <begin position="145"/>
        <end position="148"/>
    </location>
    <ligand>
        <name>pyridoxal 5'-phosphate</name>
        <dbReference type="ChEBI" id="CHEBI:597326"/>
    </ligand>
</feature>
<dbReference type="SUPFAM" id="SSF53383">
    <property type="entry name" value="PLP-dependent transferases"/>
    <property type="match status" value="1"/>
</dbReference>
<dbReference type="InParanoid" id="G8YLG9"/>
<feature type="binding site" evidence="4">
    <location>
        <position position="229"/>
    </location>
    <ligand>
        <name>pyridoxal 5'-phosphate</name>
        <dbReference type="ChEBI" id="CHEBI:597326"/>
    </ligand>
</feature>
<dbReference type="AlphaFoldDB" id="G8YLG9"/>
<dbReference type="Gene3D" id="3.40.640.10">
    <property type="entry name" value="Type I PLP-dependent aspartate aminotransferase-like (Major domain)"/>
    <property type="match status" value="1"/>
</dbReference>
<dbReference type="FunFam" id="3.40.640.10:FF:000031">
    <property type="entry name" value="Kynureninase"/>
    <property type="match status" value="1"/>
</dbReference>
<feature type="binding site" evidence="4">
    <location>
        <position position="317"/>
    </location>
    <ligand>
        <name>pyridoxal 5'-phosphate</name>
        <dbReference type="ChEBI" id="CHEBI:597326"/>
    </ligand>
</feature>
<dbReference type="OMA" id="LPGWNSH"/>
<comment type="pathway">
    <text evidence="4 5">Cofactor biosynthesis; NAD(+) biosynthesis; quinolinate from L-kynurenine: step 2/3.</text>
</comment>
<comment type="function">
    <text evidence="4 5">Catalyzes the cleavage of L-kynurenine (L-Kyn) and L-3-hydroxykynurenine (L-3OHKyn) into anthranilic acid (AA) and 3-hydroxyanthranilic acid (3-OHAA), respectively.</text>
</comment>
<dbReference type="GO" id="GO:0019805">
    <property type="term" value="P:quinolinate biosynthetic process"/>
    <property type="evidence" value="ECO:0007669"/>
    <property type="project" value="UniProtKB-UniRule"/>
</dbReference>
<comment type="similarity">
    <text evidence="4 5">Belongs to the kynureninase family.</text>
</comment>
<dbReference type="UniPathway" id="UPA00253">
    <property type="reaction ID" value="UER00329"/>
</dbReference>
<dbReference type="Pfam" id="PF22580">
    <property type="entry name" value="KYNU_C"/>
    <property type="match status" value="1"/>
</dbReference>
<comment type="catalytic activity">
    <reaction evidence="5">
        <text>3-hydroxy-L-kynurenine + H2O = 3-hydroxyanthranilate + L-alanine + H(+)</text>
        <dbReference type="Rhea" id="RHEA:25143"/>
        <dbReference type="ChEBI" id="CHEBI:15377"/>
        <dbReference type="ChEBI" id="CHEBI:15378"/>
        <dbReference type="ChEBI" id="CHEBI:36559"/>
        <dbReference type="ChEBI" id="CHEBI:57972"/>
        <dbReference type="ChEBI" id="CHEBI:58125"/>
        <dbReference type="EC" id="3.7.1.3"/>
    </reaction>
</comment>
<dbReference type="HAMAP" id="MF_01970">
    <property type="entry name" value="Kynureninase"/>
    <property type="match status" value="1"/>
</dbReference>
<proteinExistence type="inferred from homology"/>
<dbReference type="Gene3D" id="3.90.1150.10">
    <property type="entry name" value="Aspartate Aminotransferase, domain 1"/>
    <property type="match status" value="1"/>
</dbReference>
<organism evidence="6 7">
    <name type="scientific">Pichia sorbitophila (strain ATCC MYA-4447 / BCRC 22081 / CBS 7064 / NBRC 10061 / NRRL Y-12695)</name>
    <name type="common">Hybrid yeast</name>
    <dbReference type="NCBI Taxonomy" id="559304"/>
    <lineage>
        <taxon>Eukaryota</taxon>
        <taxon>Fungi</taxon>
        <taxon>Dikarya</taxon>
        <taxon>Ascomycota</taxon>
        <taxon>Saccharomycotina</taxon>
        <taxon>Pichiomycetes</taxon>
        <taxon>Debaryomycetaceae</taxon>
        <taxon>Millerozyma</taxon>
    </lineage>
</organism>
<dbReference type="HOGENOM" id="CLU_003433_4_0_1"/>
<dbReference type="PIRSF" id="PIRSF038800">
    <property type="entry name" value="KYNU"/>
    <property type="match status" value="1"/>
</dbReference>
<dbReference type="InterPro" id="IPR010111">
    <property type="entry name" value="Kynureninase"/>
</dbReference>
<evidence type="ECO:0000256" key="4">
    <source>
        <dbReference type="HAMAP-Rule" id="MF_03017"/>
    </source>
</evidence>
<feature type="binding site" evidence="4">
    <location>
        <position position="118"/>
    </location>
    <ligand>
        <name>pyridoxal 5'-phosphate</name>
        <dbReference type="ChEBI" id="CHEBI:597326"/>
    </ligand>
</feature>
<evidence type="ECO:0000256" key="2">
    <source>
        <dbReference type="ARBA" id="ARBA00022801"/>
    </source>
</evidence>
<feature type="binding site" evidence="4">
    <location>
        <position position="254"/>
    </location>
    <ligand>
        <name>pyridoxal 5'-phosphate</name>
        <dbReference type="ChEBI" id="CHEBI:597326"/>
    </ligand>
</feature>
<dbReference type="InterPro" id="IPR015424">
    <property type="entry name" value="PyrdxlP-dep_Trfase"/>
</dbReference>
<evidence type="ECO:0000313" key="7">
    <source>
        <dbReference type="Proteomes" id="UP000005222"/>
    </source>
</evidence>
<gene>
    <name evidence="6" type="primary">Piso0_001693</name>
    <name evidence="4" type="synonym">BNA5</name>
    <name evidence="6" type="ORF">GNLVRS01_PISO0F11995g</name>
</gene>
<feature type="modified residue" description="N6-(pyridoxal phosphate)lysine" evidence="4">
    <location>
        <position position="255"/>
    </location>
</feature>
<keyword evidence="3 4" id="KW-0663">Pyridoxal phosphate</keyword>
<keyword evidence="1 4" id="KW-0662">Pyridine nucleotide biosynthesis</keyword>
<dbReference type="GO" id="GO:0097053">
    <property type="term" value="P:L-kynurenine catabolic process"/>
    <property type="evidence" value="ECO:0007669"/>
    <property type="project" value="UniProtKB-UniRule"/>
</dbReference>
<dbReference type="FunCoup" id="G8YLG9">
    <property type="interactions" value="356"/>
</dbReference>
<dbReference type="eggNOG" id="KOG3846">
    <property type="taxonomic scope" value="Eukaryota"/>
</dbReference>
<evidence type="ECO:0000256" key="3">
    <source>
        <dbReference type="ARBA" id="ARBA00022898"/>
    </source>
</evidence>
<comment type="catalytic activity">
    <reaction evidence="4 5">
        <text>L-kynurenine + H2O = anthranilate + L-alanine + H(+)</text>
        <dbReference type="Rhea" id="RHEA:16813"/>
        <dbReference type="ChEBI" id="CHEBI:15377"/>
        <dbReference type="ChEBI" id="CHEBI:15378"/>
        <dbReference type="ChEBI" id="CHEBI:16567"/>
        <dbReference type="ChEBI" id="CHEBI:57959"/>
        <dbReference type="ChEBI" id="CHEBI:57972"/>
        <dbReference type="EC" id="3.7.1.3"/>
    </reaction>
</comment>
<dbReference type="UniPathway" id="UPA00334">
    <property type="reaction ID" value="UER00455"/>
</dbReference>
<dbReference type="GO" id="GO:0030429">
    <property type="term" value="F:kynureninase activity"/>
    <property type="evidence" value="ECO:0007669"/>
    <property type="project" value="UniProtKB-UniRule"/>
</dbReference>
<dbReference type="PANTHER" id="PTHR14084">
    <property type="entry name" value="KYNURENINASE"/>
    <property type="match status" value="1"/>
</dbReference>
<dbReference type="GO" id="GO:0043420">
    <property type="term" value="P:anthranilate metabolic process"/>
    <property type="evidence" value="ECO:0007669"/>
    <property type="project" value="UniProtKB-UniRule"/>
</dbReference>